<proteinExistence type="inferred from homology"/>
<evidence type="ECO:0000256" key="3">
    <source>
        <dbReference type="ARBA" id="ARBA00022692"/>
    </source>
</evidence>
<feature type="transmembrane region" description="Helical" evidence="7">
    <location>
        <begin position="778"/>
        <end position="799"/>
    </location>
</feature>
<evidence type="ECO:0000256" key="6">
    <source>
        <dbReference type="ARBA" id="ARBA00038076"/>
    </source>
</evidence>
<protein>
    <submittedName>
        <fullName evidence="10">ABC transporter permease</fullName>
    </submittedName>
</protein>
<dbReference type="Proteomes" id="UP000593892">
    <property type="component" value="Chromosome"/>
</dbReference>
<dbReference type="NCBIfam" id="TIGR03434">
    <property type="entry name" value="ADOP"/>
    <property type="match status" value="1"/>
</dbReference>
<keyword evidence="5 7" id="KW-0472">Membrane</keyword>
<evidence type="ECO:0000256" key="5">
    <source>
        <dbReference type="ARBA" id="ARBA00023136"/>
    </source>
</evidence>
<dbReference type="RefSeq" id="WP_194452233.1">
    <property type="nucleotide sequence ID" value="NZ_CP063849.1"/>
</dbReference>
<feature type="domain" description="ABC3 transporter permease C-terminal" evidence="8">
    <location>
        <begin position="278"/>
        <end position="395"/>
    </location>
</feature>
<dbReference type="PANTHER" id="PTHR30572:SF4">
    <property type="entry name" value="ABC TRANSPORTER PERMEASE YTRF"/>
    <property type="match status" value="1"/>
</dbReference>
<dbReference type="Pfam" id="PF12704">
    <property type="entry name" value="MacB_PCD"/>
    <property type="match status" value="2"/>
</dbReference>
<evidence type="ECO:0000313" key="10">
    <source>
        <dbReference type="EMBL" id="QOY90573.1"/>
    </source>
</evidence>
<dbReference type="InterPro" id="IPR025857">
    <property type="entry name" value="MacB_PCD"/>
</dbReference>
<feature type="transmembrane region" description="Helical" evidence="7">
    <location>
        <begin position="690"/>
        <end position="716"/>
    </location>
</feature>
<feature type="transmembrane region" description="Helical" evidence="7">
    <location>
        <begin position="369"/>
        <end position="390"/>
    </location>
</feature>
<feature type="domain" description="MacB-like periplasmic core" evidence="9">
    <location>
        <begin position="22"/>
        <end position="236"/>
    </location>
</feature>
<evidence type="ECO:0000256" key="1">
    <source>
        <dbReference type="ARBA" id="ARBA00004651"/>
    </source>
</evidence>
<dbReference type="KEGG" id="pfer:IRI77_11685"/>
<comment type="subcellular location">
    <subcellularLocation>
        <location evidence="1">Cell membrane</location>
        <topology evidence="1">Multi-pass membrane protein</topology>
    </subcellularLocation>
</comment>
<feature type="transmembrane region" description="Helical" evidence="7">
    <location>
        <begin position="272"/>
        <end position="291"/>
    </location>
</feature>
<keyword evidence="2" id="KW-1003">Cell membrane</keyword>
<sequence>MRDFWQDVQYGLRTLRKSPGFTAVALLTLAIGIGANTAIFSFVDGVLLKPLPYANADRIMRVLEKPPGSPDARNGISTLNFLDWQRQNSVFQYMAARTGGSVTLTGSGNPVQLRGQRMSAHGFDILGVQAVLGRTFAADEDQPGKSKVAVLSNALWASQFGSDPAVVGRVIQLDNEPHVVIGVLPAGSAFDRTFAQIFRPLVFEPQNMTRNFHWFGAMGLLKPGVTVEKAKAEMDAIGQRIARDYPDSNKGWSVAVDPLAEVVVGPQLRKSLYVLLAAVGMVLLIGCANLANLTLARGTVREREVAIRVSVGASRWRLIQQFLTESVLLSYLGGVLGVALGYALIAGLKAALPPFSLPSEATITLDSRVLLFAIGLSILTGLVFGLAPAIQATRSDLAGSMKEGSRGSSTGGAKHRLRSALVVTEVALAFLLLAGSGLLIRSFFAMQQVATGFNTENVITAGLPTSEKRFATPEALNTYLRQVVANLESLPGVRDVALTSALPMQGWGYGMPFQIADKPIVDRANRKACFFKMVTPSYFRTIGMTFVKGRGLAEGDGKGAPPVTVINETMARKHFPNEEPVGKRILIQEIVPGKTALGPEIPWEVVGVVKDEKVGSLDETDSSPGMYVSKEQSPTFGQALVIRAAMDPRRLQNAITDAVHQVNKDQALTDFKTLEQIKAESMADNRLNSIMLGGFAMVALLLSAIGIYGVISYSVVQRTHEIGIRAAMGARAGDVVGLILKRGVVMAALGLGIGLLGALALTHLLATLLFGVGARDPLTLGAVAAVLAFVALLASYLPARRAAKVDPMICLRYE</sequence>
<feature type="transmembrane region" description="Helical" evidence="7">
    <location>
        <begin position="20"/>
        <end position="43"/>
    </location>
</feature>
<dbReference type="InterPro" id="IPR050250">
    <property type="entry name" value="Macrolide_Exporter_MacB"/>
</dbReference>
<dbReference type="InterPro" id="IPR017800">
    <property type="entry name" value="ADOP"/>
</dbReference>
<dbReference type="GO" id="GO:0022857">
    <property type="term" value="F:transmembrane transporter activity"/>
    <property type="evidence" value="ECO:0007669"/>
    <property type="project" value="TreeGrafter"/>
</dbReference>
<dbReference type="InterPro" id="IPR003838">
    <property type="entry name" value="ABC3_permease_C"/>
</dbReference>
<accession>A0A7S7NVH4</accession>
<keyword evidence="4 7" id="KW-1133">Transmembrane helix</keyword>
<dbReference type="GO" id="GO:0005886">
    <property type="term" value="C:plasma membrane"/>
    <property type="evidence" value="ECO:0007669"/>
    <property type="project" value="UniProtKB-SubCell"/>
</dbReference>
<evidence type="ECO:0000259" key="9">
    <source>
        <dbReference type="Pfam" id="PF12704"/>
    </source>
</evidence>
<evidence type="ECO:0000259" key="8">
    <source>
        <dbReference type="Pfam" id="PF02687"/>
    </source>
</evidence>
<feature type="domain" description="MacB-like periplasmic core" evidence="9">
    <location>
        <begin position="529"/>
        <end position="636"/>
    </location>
</feature>
<evidence type="ECO:0000313" key="11">
    <source>
        <dbReference type="Proteomes" id="UP000593892"/>
    </source>
</evidence>
<keyword evidence="3 7" id="KW-0812">Transmembrane</keyword>
<evidence type="ECO:0000256" key="2">
    <source>
        <dbReference type="ARBA" id="ARBA00022475"/>
    </source>
</evidence>
<comment type="similarity">
    <text evidence="6">Belongs to the ABC-4 integral membrane protein family.</text>
</comment>
<gene>
    <name evidence="10" type="ORF">IRI77_11685</name>
</gene>
<feature type="transmembrane region" description="Helical" evidence="7">
    <location>
        <begin position="747"/>
        <end position="772"/>
    </location>
</feature>
<feature type="transmembrane region" description="Helical" evidence="7">
    <location>
        <begin position="328"/>
        <end position="348"/>
    </location>
</feature>
<feature type="domain" description="ABC3 transporter permease C-terminal" evidence="8">
    <location>
        <begin position="695"/>
        <end position="807"/>
    </location>
</feature>
<dbReference type="PANTHER" id="PTHR30572">
    <property type="entry name" value="MEMBRANE COMPONENT OF TRANSPORTER-RELATED"/>
    <property type="match status" value="1"/>
</dbReference>
<organism evidence="10 11">
    <name type="scientific">Paludibaculum fermentans</name>
    <dbReference type="NCBI Taxonomy" id="1473598"/>
    <lineage>
        <taxon>Bacteria</taxon>
        <taxon>Pseudomonadati</taxon>
        <taxon>Acidobacteriota</taxon>
        <taxon>Terriglobia</taxon>
        <taxon>Bryobacterales</taxon>
        <taxon>Bryobacteraceae</taxon>
        <taxon>Paludibaculum</taxon>
    </lineage>
</organism>
<evidence type="ECO:0000256" key="7">
    <source>
        <dbReference type="SAM" id="Phobius"/>
    </source>
</evidence>
<feature type="transmembrane region" description="Helical" evidence="7">
    <location>
        <begin position="420"/>
        <end position="440"/>
    </location>
</feature>
<dbReference type="AlphaFoldDB" id="A0A7S7NVH4"/>
<name>A0A7S7NVH4_PALFE</name>
<dbReference type="EMBL" id="CP063849">
    <property type="protein sequence ID" value="QOY90573.1"/>
    <property type="molecule type" value="Genomic_DNA"/>
</dbReference>
<evidence type="ECO:0000256" key="4">
    <source>
        <dbReference type="ARBA" id="ARBA00022989"/>
    </source>
</evidence>
<dbReference type="Pfam" id="PF02687">
    <property type="entry name" value="FtsX"/>
    <property type="match status" value="2"/>
</dbReference>
<reference evidence="10 11" key="1">
    <citation type="submission" date="2020-10" db="EMBL/GenBank/DDBJ databases">
        <title>Complete genome sequence of Paludibaculum fermentans P105T, a facultatively anaerobic acidobacterium capable of dissimilatory Fe(III) reduction.</title>
        <authorList>
            <person name="Dedysh S.N."/>
            <person name="Beletsky A.V."/>
            <person name="Kulichevskaya I.S."/>
            <person name="Mardanov A.V."/>
            <person name="Ravin N.V."/>
        </authorList>
    </citation>
    <scope>NUCLEOTIDE SEQUENCE [LARGE SCALE GENOMIC DNA]</scope>
    <source>
        <strain evidence="10 11">P105</strain>
    </source>
</reference>
<keyword evidence="11" id="KW-1185">Reference proteome</keyword>